<evidence type="ECO:0000256" key="15">
    <source>
        <dbReference type="ARBA" id="ARBA00022843"/>
    </source>
</evidence>
<keyword evidence="16" id="KW-0007">Acetylation</keyword>
<evidence type="ECO:0000256" key="4">
    <source>
        <dbReference type="ARBA" id="ARBA00022454"/>
    </source>
</evidence>
<dbReference type="Pfam" id="PF00069">
    <property type="entry name" value="Pkinase"/>
    <property type="match status" value="1"/>
</dbReference>
<evidence type="ECO:0000256" key="24">
    <source>
        <dbReference type="ARBA" id="ARBA00048977"/>
    </source>
</evidence>
<feature type="compositionally biased region" description="Basic and acidic residues" evidence="25">
    <location>
        <begin position="275"/>
        <end position="285"/>
    </location>
</feature>
<dbReference type="InterPro" id="IPR050494">
    <property type="entry name" value="Ser_Thr_dual-spec_kinase"/>
</dbReference>
<feature type="compositionally biased region" description="Basic residues" evidence="25">
    <location>
        <begin position="62"/>
        <end position="86"/>
    </location>
</feature>
<dbReference type="GO" id="GO:0000776">
    <property type="term" value="C:kinetochore"/>
    <property type="evidence" value="ECO:0007669"/>
    <property type="project" value="UniProtKB-KW"/>
</dbReference>
<protein>
    <recommendedName>
        <fullName evidence="20">Serine/threonine-protein kinase PRP4 homolog</fullName>
        <ecNumber evidence="3">2.7.11.1</ecNumber>
    </recommendedName>
    <alternativeName>
        <fullName evidence="21">PRP4 pre-mRNA-processing factor 4 homolog</fullName>
    </alternativeName>
</protein>
<dbReference type="EC" id="2.7.11.1" evidence="3"/>
<evidence type="ECO:0000259" key="26">
    <source>
        <dbReference type="PROSITE" id="PS50011"/>
    </source>
</evidence>
<feature type="compositionally biased region" description="Basic and acidic residues" evidence="25">
    <location>
        <begin position="189"/>
        <end position="199"/>
    </location>
</feature>
<comment type="similarity">
    <text evidence="19">Belongs to the protein kinase superfamily. CMGC Ser/Thr protein kinase family.</text>
</comment>
<feature type="compositionally biased region" description="Acidic residues" evidence="25">
    <location>
        <begin position="34"/>
        <end position="51"/>
    </location>
</feature>
<dbReference type="Gene3D" id="1.10.510.10">
    <property type="entry name" value="Transferase(Phosphotransferase) domain 1"/>
    <property type="match status" value="1"/>
</dbReference>
<dbReference type="InterPro" id="IPR000719">
    <property type="entry name" value="Prot_kinase_dom"/>
</dbReference>
<dbReference type="AlphaFoldDB" id="A0AAN7WV87"/>
<dbReference type="GO" id="GO:0045292">
    <property type="term" value="P:mRNA cis splicing, via spliceosome"/>
    <property type="evidence" value="ECO:0007669"/>
    <property type="project" value="InterPro"/>
</dbReference>
<evidence type="ECO:0000256" key="11">
    <source>
        <dbReference type="ARBA" id="ARBA00022741"/>
    </source>
</evidence>
<feature type="compositionally biased region" description="Basic and acidic residues" evidence="25">
    <location>
        <begin position="236"/>
        <end position="266"/>
    </location>
</feature>
<keyword evidence="7" id="KW-0597">Phosphoprotein</keyword>
<dbReference type="FunFam" id="1.10.510.10:FF:000078">
    <property type="entry name" value="Serine/threonine-protein kinase PRP4 homolog"/>
    <property type="match status" value="1"/>
</dbReference>
<evidence type="ECO:0000256" key="19">
    <source>
        <dbReference type="ARBA" id="ARBA00023596"/>
    </source>
</evidence>
<dbReference type="EMBL" id="JAUZQC010000023">
    <property type="protein sequence ID" value="KAK5849902.1"/>
    <property type="molecule type" value="Genomic_DNA"/>
</dbReference>
<dbReference type="PANTHER" id="PTHR24058">
    <property type="entry name" value="DUAL SPECIFICITY PROTEIN KINASE"/>
    <property type="match status" value="1"/>
</dbReference>
<dbReference type="PANTHER" id="PTHR24058:SF103">
    <property type="entry name" value="SERINE_THREONINE-PROTEIN KINASE PRP4 HOMOLOG"/>
    <property type="match status" value="1"/>
</dbReference>
<feature type="compositionally biased region" description="Basic residues" evidence="25">
    <location>
        <begin position="442"/>
        <end position="472"/>
    </location>
</feature>
<keyword evidence="17" id="KW-0508">mRNA splicing</keyword>
<evidence type="ECO:0000256" key="17">
    <source>
        <dbReference type="ARBA" id="ARBA00023187"/>
    </source>
</evidence>
<comment type="catalytic activity">
    <reaction evidence="23">
        <text>L-threonyl-[protein] + ATP = O-phospho-L-threonyl-[protein] + ADP + H(+)</text>
        <dbReference type="Rhea" id="RHEA:46608"/>
        <dbReference type="Rhea" id="RHEA-COMP:11060"/>
        <dbReference type="Rhea" id="RHEA-COMP:11605"/>
        <dbReference type="ChEBI" id="CHEBI:15378"/>
        <dbReference type="ChEBI" id="CHEBI:30013"/>
        <dbReference type="ChEBI" id="CHEBI:30616"/>
        <dbReference type="ChEBI" id="CHEBI:61977"/>
        <dbReference type="ChEBI" id="CHEBI:456216"/>
        <dbReference type="EC" id="2.7.11.1"/>
    </reaction>
    <physiologicalReaction direction="left-to-right" evidence="23">
        <dbReference type="Rhea" id="RHEA:46609"/>
    </physiologicalReaction>
</comment>
<evidence type="ECO:0000256" key="5">
    <source>
        <dbReference type="ARBA" id="ARBA00022499"/>
    </source>
</evidence>
<feature type="region of interest" description="Disordered" evidence="25">
    <location>
        <begin position="1"/>
        <end position="146"/>
    </location>
</feature>
<keyword evidence="18" id="KW-0539">Nucleus</keyword>
<sequence length="1011" mass="115472">MADVEMDIASTIMNNGNEHVKPDVESQERSGNEDSGDVSEEEEEEEEEAETNGEKTEEASKHHSSSGGKHKRKKHKHRSKHKKHKHASDEDKDRKRKHRHKHRKHKRKEGSSPSAAAAAALFAAGHRKVESSPSSGNPSLDDRALLEDLEKQRAMIKAELDSQLMEGKVQSGMGLILQGYNSGSEEDGEGRMRNGEQRQRGSSGKTTSPRGGKGGKSRRDSTEASKSATKRRSRSKSADRLGQAKESKQDKATKPPKDTAGKDRGRGRSRSKDRKHSDSTDISKDRTRKSNSGTRTDKRSSPPRDERPNQERARGRSRSRERPGRSDADRDKRPAKSPSKDASSGKENRSPHRRGPHSPMRKRSASPRNRDAHHPAASASDRTSKQSQSPSRIRSPPRRPRSRSPDPRRREADRQDSPMRKRPRPDAGPGRDRSRENSPRGVARRRMSRSPLRRRSMSPRRRSRSSPRRRSRSPLAHRPGDRDRYGRLRQYRRSMSRDRDRRRRRTRDEDKFKGSLSEGMKVDQESSEEEVLEDFDGEEVDEEALIEQRRQQRLAIVQKYKVVNEDTMASEPSSPQSSTRSRSPSPDDILERVAADVKEYERENLNTFEASIKAKHNLIAQEKDGANPKKPSAPDMFTESDDMFAADFDSARMRAAGVGKDFKENPNLRDNWTDAEGYYRVNIGETLDKRYDVYGYTGQGVFSNVIRARDTARAGQEVAVKIIRNNELMQKTGLKELEFLKKLNDADPDDKFHCLRLFRHFYHKQHLCLVFEPLSMNLREVLKKYGKDVGLHIKAVRSYSQQLFLALKLLKRCNILHADIKPDNILVNESKTILKLCDFGSASHVADNDITPYLVSRFYRAPEIIIGKPYDYGIDMWSVGCTLHELYTGKILFPGSSNNHMIKLAMDLKGKMPNKMIRKGLFKDQHFDQNLNFLYIEVDKVTEREKVTVMSTINPTKDLLVDMIGHQRLPEDQRKKVMLLKDLLDSTLMLDPAKRISINQALQHPFIQEKI</sequence>
<keyword evidence="8" id="KW-0507">mRNA processing</keyword>
<feature type="compositionally biased region" description="Basic and acidic residues" evidence="25">
    <location>
        <begin position="429"/>
        <end position="438"/>
    </location>
</feature>
<keyword evidence="5" id="KW-1017">Isopeptide bond</keyword>
<feature type="domain" description="Protein kinase" evidence="26">
    <location>
        <begin position="691"/>
        <end position="1007"/>
    </location>
</feature>
<evidence type="ECO:0000313" key="28">
    <source>
        <dbReference type="Proteomes" id="UP001346869"/>
    </source>
</evidence>
<dbReference type="InterPro" id="IPR044092">
    <property type="entry name" value="STKc_PRP4"/>
</dbReference>
<evidence type="ECO:0000256" key="13">
    <source>
        <dbReference type="ARBA" id="ARBA00022838"/>
    </source>
</evidence>
<keyword evidence="11" id="KW-0547">Nucleotide-binding</keyword>
<evidence type="ECO:0000256" key="1">
    <source>
        <dbReference type="ARBA" id="ARBA00004123"/>
    </source>
</evidence>
<feature type="compositionally biased region" description="Low complexity" evidence="25">
    <location>
        <begin position="570"/>
        <end position="586"/>
    </location>
</feature>
<evidence type="ECO:0000256" key="14">
    <source>
        <dbReference type="ARBA" id="ARBA00022840"/>
    </source>
</evidence>
<feature type="compositionally biased region" description="Basic residues" evidence="25">
    <location>
        <begin position="487"/>
        <end position="505"/>
    </location>
</feature>
<feature type="compositionally biased region" description="Acidic residues" evidence="25">
    <location>
        <begin position="525"/>
        <end position="538"/>
    </location>
</feature>
<organism evidence="27 28">
    <name type="scientific">Eleginops maclovinus</name>
    <name type="common">Patagonian blennie</name>
    <name type="synonym">Eleginus maclovinus</name>
    <dbReference type="NCBI Taxonomy" id="56733"/>
    <lineage>
        <taxon>Eukaryota</taxon>
        <taxon>Metazoa</taxon>
        <taxon>Chordata</taxon>
        <taxon>Craniata</taxon>
        <taxon>Vertebrata</taxon>
        <taxon>Euteleostomi</taxon>
        <taxon>Actinopterygii</taxon>
        <taxon>Neopterygii</taxon>
        <taxon>Teleostei</taxon>
        <taxon>Neoteleostei</taxon>
        <taxon>Acanthomorphata</taxon>
        <taxon>Eupercaria</taxon>
        <taxon>Perciformes</taxon>
        <taxon>Notothenioidei</taxon>
        <taxon>Eleginopidae</taxon>
        <taxon>Eleginops</taxon>
    </lineage>
</organism>
<comment type="subcellular location">
    <subcellularLocation>
        <location evidence="2">Chromosome</location>
        <location evidence="2">Centromere</location>
        <location evidence="2">Kinetochore</location>
    </subcellularLocation>
    <subcellularLocation>
        <location evidence="1">Nucleus</location>
    </subcellularLocation>
</comment>
<evidence type="ECO:0000256" key="23">
    <source>
        <dbReference type="ARBA" id="ARBA00048659"/>
    </source>
</evidence>
<accession>A0AAN7WV87</accession>
<dbReference type="SUPFAM" id="SSF56112">
    <property type="entry name" value="Protein kinase-like (PK-like)"/>
    <property type="match status" value="1"/>
</dbReference>
<evidence type="ECO:0000256" key="21">
    <source>
        <dbReference type="ARBA" id="ARBA00031858"/>
    </source>
</evidence>
<dbReference type="SMART" id="SM00220">
    <property type="entry name" value="S_TKc"/>
    <property type="match status" value="1"/>
</dbReference>
<evidence type="ECO:0000256" key="6">
    <source>
        <dbReference type="ARBA" id="ARBA00022527"/>
    </source>
</evidence>
<keyword evidence="28" id="KW-1185">Reference proteome</keyword>
<dbReference type="CDD" id="cd14135">
    <property type="entry name" value="STKc_PRP4"/>
    <property type="match status" value="1"/>
</dbReference>
<dbReference type="FunFam" id="3.30.200.20:FF:000123">
    <property type="entry name" value="serine/threonine-protein kinase PRP4 homolog"/>
    <property type="match status" value="1"/>
</dbReference>
<reference evidence="27 28" key="1">
    <citation type="journal article" date="2023" name="Genes (Basel)">
        <title>Chromosome-Level Genome Assembly and Circadian Gene Repertoire of the Patagonia Blennie Eleginops maclovinus-The Closest Ancestral Proxy of Antarctic Cryonotothenioids.</title>
        <authorList>
            <person name="Cheng C.C."/>
            <person name="Rivera-Colon A.G."/>
            <person name="Minhas B.F."/>
            <person name="Wilson L."/>
            <person name="Rayamajhi N."/>
            <person name="Vargas-Chacoff L."/>
            <person name="Catchen J.M."/>
        </authorList>
    </citation>
    <scope>NUCLEOTIDE SEQUENCE [LARGE SCALE GENOMIC DNA]</scope>
    <source>
        <strain evidence="27">JMC-PN-2008</strain>
    </source>
</reference>
<feature type="compositionally biased region" description="Basic and acidic residues" evidence="25">
    <location>
        <begin position="403"/>
        <end position="419"/>
    </location>
</feature>
<evidence type="ECO:0000256" key="18">
    <source>
        <dbReference type="ARBA" id="ARBA00023242"/>
    </source>
</evidence>
<feature type="compositionally biased region" description="Basic and acidic residues" evidence="25">
    <location>
        <begin position="295"/>
        <end position="334"/>
    </location>
</feature>
<comment type="caution">
    <text evidence="27">The sequence shown here is derived from an EMBL/GenBank/DDBJ whole genome shotgun (WGS) entry which is preliminary data.</text>
</comment>
<feature type="compositionally biased region" description="Basic residues" evidence="25">
    <location>
        <begin position="351"/>
        <end position="365"/>
    </location>
</feature>
<keyword evidence="4" id="KW-0158">Chromosome</keyword>
<proteinExistence type="inferred from homology"/>
<evidence type="ECO:0000313" key="27">
    <source>
        <dbReference type="EMBL" id="KAK5849902.1"/>
    </source>
</evidence>
<evidence type="ECO:0000256" key="25">
    <source>
        <dbReference type="SAM" id="MobiDB-lite"/>
    </source>
</evidence>
<keyword evidence="9" id="KW-0808">Transferase</keyword>
<dbReference type="InterPro" id="IPR011009">
    <property type="entry name" value="Kinase-like_dom_sf"/>
</dbReference>
<feature type="compositionally biased region" description="Low complexity" evidence="25">
    <location>
        <begin position="200"/>
        <end position="210"/>
    </location>
</feature>
<evidence type="ECO:0000256" key="20">
    <source>
        <dbReference type="ARBA" id="ARBA00023637"/>
    </source>
</evidence>
<feature type="compositionally biased region" description="Basic and acidic residues" evidence="25">
    <location>
        <begin position="52"/>
        <end position="61"/>
    </location>
</feature>
<dbReference type="Proteomes" id="UP001346869">
    <property type="component" value="Unassembled WGS sequence"/>
</dbReference>
<evidence type="ECO:0000256" key="9">
    <source>
        <dbReference type="ARBA" id="ARBA00022679"/>
    </source>
</evidence>
<comment type="subunit">
    <text evidence="22">Interacts with CLK1 C-terminus. Associates with the U5 snRNP and NCOR1 deacetylase complexes. Identified in the spliceosome C complex.</text>
</comment>
<evidence type="ECO:0000256" key="22">
    <source>
        <dbReference type="ARBA" id="ARBA00046964"/>
    </source>
</evidence>
<evidence type="ECO:0000256" key="2">
    <source>
        <dbReference type="ARBA" id="ARBA00004629"/>
    </source>
</evidence>
<keyword evidence="13" id="KW-0995">Kinetochore</keyword>
<evidence type="ECO:0000256" key="16">
    <source>
        <dbReference type="ARBA" id="ARBA00022990"/>
    </source>
</evidence>
<evidence type="ECO:0000256" key="3">
    <source>
        <dbReference type="ARBA" id="ARBA00012513"/>
    </source>
</evidence>
<dbReference type="GO" id="GO:0005524">
    <property type="term" value="F:ATP binding"/>
    <property type="evidence" value="ECO:0007669"/>
    <property type="project" value="UniProtKB-KW"/>
</dbReference>
<gene>
    <name evidence="27" type="ORF">PBY51_014199</name>
</gene>
<evidence type="ECO:0000256" key="8">
    <source>
        <dbReference type="ARBA" id="ARBA00022664"/>
    </source>
</evidence>
<evidence type="ECO:0000256" key="12">
    <source>
        <dbReference type="ARBA" id="ARBA00022777"/>
    </source>
</evidence>
<feature type="compositionally biased region" description="Basic and acidic residues" evidence="25">
    <location>
        <begin position="18"/>
        <end position="32"/>
    </location>
</feature>
<feature type="region of interest" description="Disordered" evidence="25">
    <location>
        <begin position="176"/>
        <end position="538"/>
    </location>
</feature>
<reference evidence="27 28" key="2">
    <citation type="journal article" date="2023" name="Mol. Biol. Evol.">
        <title>Genomics of Secondarily Temperate Adaptation in the Only Non-Antarctic Icefish.</title>
        <authorList>
            <person name="Rivera-Colon A.G."/>
            <person name="Rayamajhi N."/>
            <person name="Minhas B.F."/>
            <person name="Madrigal G."/>
            <person name="Bilyk K.T."/>
            <person name="Yoon V."/>
            <person name="Hune M."/>
            <person name="Gregory S."/>
            <person name="Cheng C.H.C."/>
            <person name="Catchen J.M."/>
        </authorList>
    </citation>
    <scope>NUCLEOTIDE SEQUENCE [LARGE SCALE GENOMIC DNA]</scope>
    <source>
        <strain evidence="27">JMC-PN-2008</strain>
    </source>
</reference>
<dbReference type="PROSITE" id="PS50011">
    <property type="entry name" value="PROTEIN_KINASE_DOM"/>
    <property type="match status" value="1"/>
</dbReference>
<dbReference type="GO" id="GO:0005681">
    <property type="term" value="C:spliceosomal complex"/>
    <property type="evidence" value="ECO:0007669"/>
    <property type="project" value="UniProtKB-KW"/>
</dbReference>
<keyword evidence="14" id="KW-0067">ATP-binding</keyword>
<dbReference type="Gene3D" id="3.30.200.20">
    <property type="entry name" value="Phosphorylase Kinase, domain 1"/>
    <property type="match status" value="1"/>
</dbReference>
<keyword evidence="10" id="KW-0747">Spliceosome</keyword>
<keyword evidence="15" id="KW-0832">Ubl conjugation</keyword>
<comment type="catalytic activity">
    <reaction evidence="24">
        <text>L-seryl-[protein] + ATP = O-phospho-L-seryl-[protein] + ADP + H(+)</text>
        <dbReference type="Rhea" id="RHEA:17989"/>
        <dbReference type="Rhea" id="RHEA-COMP:9863"/>
        <dbReference type="Rhea" id="RHEA-COMP:11604"/>
        <dbReference type="ChEBI" id="CHEBI:15378"/>
        <dbReference type="ChEBI" id="CHEBI:29999"/>
        <dbReference type="ChEBI" id="CHEBI:30616"/>
        <dbReference type="ChEBI" id="CHEBI:83421"/>
        <dbReference type="ChEBI" id="CHEBI:456216"/>
        <dbReference type="EC" id="2.7.11.1"/>
    </reaction>
    <physiologicalReaction direction="left-to-right" evidence="24">
        <dbReference type="Rhea" id="RHEA:17990"/>
    </physiologicalReaction>
</comment>
<dbReference type="GO" id="GO:0004674">
    <property type="term" value="F:protein serine/threonine kinase activity"/>
    <property type="evidence" value="ECO:0007669"/>
    <property type="project" value="UniProtKB-KW"/>
</dbReference>
<name>A0AAN7WV87_ELEMC</name>
<dbReference type="InterPro" id="IPR008271">
    <property type="entry name" value="Ser/Thr_kinase_AS"/>
</dbReference>
<feature type="region of interest" description="Disordered" evidence="25">
    <location>
        <begin position="565"/>
        <end position="588"/>
    </location>
</feature>
<dbReference type="PROSITE" id="PS00108">
    <property type="entry name" value="PROTEIN_KINASE_ST"/>
    <property type="match status" value="1"/>
</dbReference>
<evidence type="ECO:0000256" key="7">
    <source>
        <dbReference type="ARBA" id="ARBA00022553"/>
    </source>
</evidence>
<keyword evidence="12" id="KW-0418">Kinase</keyword>
<feature type="compositionally biased region" description="Basic residues" evidence="25">
    <location>
        <begin position="94"/>
        <end position="108"/>
    </location>
</feature>
<evidence type="ECO:0000256" key="10">
    <source>
        <dbReference type="ARBA" id="ARBA00022728"/>
    </source>
</evidence>
<feature type="compositionally biased region" description="Low complexity" evidence="25">
    <location>
        <begin position="115"/>
        <end position="124"/>
    </location>
</feature>
<keyword evidence="6" id="KW-0723">Serine/threonine-protein kinase</keyword>